<accession>W9RNG9</accession>
<reference evidence="2" key="1">
    <citation type="submission" date="2013-01" db="EMBL/GenBank/DDBJ databases">
        <title>Draft Genome Sequence of a Mulberry Tree, Morus notabilis C.K. Schneid.</title>
        <authorList>
            <person name="He N."/>
            <person name="Zhao S."/>
        </authorList>
    </citation>
    <scope>NUCLEOTIDE SEQUENCE</scope>
</reference>
<sequence length="88" mass="10452">MKFVTCVFDFEMNDESEKGGPWRYEILKAITHFPKIQMTNFEQRNNGRALSRKGDCQRKRRVDLESSLEIYADSKLKKRSKFTKLSKD</sequence>
<proteinExistence type="predicted"/>
<gene>
    <name evidence="1" type="ORF">L484_022211</name>
</gene>
<dbReference type="Proteomes" id="UP000030645">
    <property type="component" value="Unassembled WGS sequence"/>
</dbReference>
<dbReference type="AlphaFoldDB" id="W9RNG9"/>
<protein>
    <submittedName>
        <fullName evidence="1">Uncharacterized protein</fullName>
    </submittedName>
</protein>
<evidence type="ECO:0000313" key="1">
    <source>
        <dbReference type="EMBL" id="EXB62322.1"/>
    </source>
</evidence>
<organism evidence="1 2">
    <name type="scientific">Morus notabilis</name>
    <dbReference type="NCBI Taxonomy" id="981085"/>
    <lineage>
        <taxon>Eukaryota</taxon>
        <taxon>Viridiplantae</taxon>
        <taxon>Streptophyta</taxon>
        <taxon>Embryophyta</taxon>
        <taxon>Tracheophyta</taxon>
        <taxon>Spermatophyta</taxon>
        <taxon>Magnoliopsida</taxon>
        <taxon>eudicotyledons</taxon>
        <taxon>Gunneridae</taxon>
        <taxon>Pentapetalae</taxon>
        <taxon>rosids</taxon>
        <taxon>fabids</taxon>
        <taxon>Rosales</taxon>
        <taxon>Moraceae</taxon>
        <taxon>Moreae</taxon>
        <taxon>Morus</taxon>
    </lineage>
</organism>
<evidence type="ECO:0000313" key="2">
    <source>
        <dbReference type="Proteomes" id="UP000030645"/>
    </source>
</evidence>
<keyword evidence="2" id="KW-1185">Reference proteome</keyword>
<name>W9RNG9_9ROSA</name>
<dbReference type="EMBL" id="KE344442">
    <property type="protein sequence ID" value="EXB62322.1"/>
    <property type="molecule type" value="Genomic_DNA"/>
</dbReference>